<accession>B9H0Q6</accession>
<dbReference type="EMBL" id="CM009293">
    <property type="protein sequence ID" value="PNT41402.1"/>
    <property type="molecule type" value="Genomic_DNA"/>
</dbReference>
<gene>
    <name evidence="1" type="ORF">POPTR_004G154300</name>
</gene>
<sequence length="240" mass="27043">MGCYPLKVNLPILITLQEKNNVVHEELNTLQDFGIPITLLEVILCFNGDQKKIDFNISSVVKANVTEFEALTNKNIEETLGFLKTTLASYHHEVKHLVVLVIFIVVVDYGFKQEELYFQLFMLADKLNIGLVLKFKQEAGQFVVAGYVLTYPAAFYKIVLGANESEKLKKTLKMLAFVECAEGDPDMAPLVGDCSEEFFKLVRDKLLFPLHIGTCKVGGLFSLSVSQSSQMNCKYTYSIY</sequence>
<dbReference type="HOGENOM" id="CLU_1158054_0_0_1"/>
<dbReference type="InParanoid" id="B9H0Q6"/>
<evidence type="ECO:0000313" key="1">
    <source>
        <dbReference type="EMBL" id="PNT41402.1"/>
    </source>
</evidence>
<dbReference type="Proteomes" id="UP000006729">
    <property type="component" value="Chromosome 4"/>
</dbReference>
<organism evidence="1 2">
    <name type="scientific">Populus trichocarpa</name>
    <name type="common">Western balsam poplar</name>
    <name type="synonym">Populus balsamifera subsp. trichocarpa</name>
    <dbReference type="NCBI Taxonomy" id="3694"/>
    <lineage>
        <taxon>Eukaryota</taxon>
        <taxon>Viridiplantae</taxon>
        <taxon>Streptophyta</taxon>
        <taxon>Embryophyta</taxon>
        <taxon>Tracheophyta</taxon>
        <taxon>Spermatophyta</taxon>
        <taxon>Magnoliopsida</taxon>
        <taxon>eudicotyledons</taxon>
        <taxon>Gunneridae</taxon>
        <taxon>Pentapetalae</taxon>
        <taxon>rosids</taxon>
        <taxon>fabids</taxon>
        <taxon>Malpighiales</taxon>
        <taxon>Salicaceae</taxon>
        <taxon>Saliceae</taxon>
        <taxon>Populus</taxon>
    </lineage>
</organism>
<name>B9H0Q6_POPTR</name>
<proteinExistence type="predicted"/>
<keyword evidence="2" id="KW-1185">Reference proteome</keyword>
<reference evidence="1 2" key="1">
    <citation type="journal article" date="2006" name="Science">
        <title>The genome of black cottonwood, Populus trichocarpa (Torr. &amp; Gray).</title>
        <authorList>
            <person name="Tuskan G.A."/>
            <person name="Difazio S."/>
            <person name="Jansson S."/>
            <person name="Bohlmann J."/>
            <person name="Grigoriev I."/>
            <person name="Hellsten U."/>
            <person name="Putnam N."/>
            <person name="Ralph S."/>
            <person name="Rombauts S."/>
            <person name="Salamov A."/>
            <person name="Schein J."/>
            <person name="Sterck L."/>
            <person name="Aerts A."/>
            <person name="Bhalerao R.R."/>
            <person name="Bhalerao R.P."/>
            <person name="Blaudez D."/>
            <person name="Boerjan W."/>
            <person name="Brun A."/>
            <person name="Brunner A."/>
            <person name="Busov V."/>
            <person name="Campbell M."/>
            <person name="Carlson J."/>
            <person name="Chalot M."/>
            <person name="Chapman J."/>
            <person name="Chen G.L."/>
            <person name="Cooper D."/>
            <person name="Coutinho P.M."/>
            <person name="Couturier J."/>
            <person name="Covert S."/>
            <person name="Cronk Q."/>
            <person name="Cunningham R."/>
            <person name="Davis J."/>
            <person name="Degroeve S."/>
            <person name="Dejardin A."/>
            <person name="Depamphilis C."/>
            <person name="Detter J."/>
            <person name="Dirks B."/>
            <person name="Dubchak I."/>
            <person name="Duplessis S."/>
            <person name="Ehlting J."/>
            <person name="Ellis B."/>
            <person name="Gendler K."/>
            <person name="Goodstein D."/>
            <person name="Gribskov M."/>
            <person name="Grimwood J."/>
            <person name="Groover A."/>
            <person name="Gunter L."/>
            <person name="Hamberger B."/>
            <person name="Heinze B."/>
            <person name="Helariutta Y."/>
            <person name="Henrissat B."/>
            <person name="Holligan D."/>
            <person name="Holt R."/>
            <person name="Huang W."/>
            <person name="Islam-Faridi N."/>
            <person name="Jones S."/>
            <person name="Jones-Rhoades M."/>
            <person name="Jorgensen R."/>
            <person name="Joshi C."/>
            <person name="Kangasjarvi J."/>
            <person name="Karlsson J."/>
            <person name="Kelleher C."/>
            <person name="Kirkpatrick R."/>
            <person name="Kirst M."/>
            <person name="Kohler A."/>
            <person name="Kalluri U."/>
            <person name="Larimer F."/>
            <person name="Leebens-Mack J."/>
            <person name="Leple J.C."/>
            <person name="Locascio P."/>
            <person name="Lou Y."/>
            <person name="Lucas S."/>
            <person name="Martin F."/>
            <person name="Montanini B."/>
            <person name="Napoli C."/>
            <person name="Nelson D.R."/>
            <person name="Nelson C."/>
            <person name="Nieminen K."/>
            <person name="Nilsson O."/>
            <person name="Pereda V."/>
            <person name="Peter G."/>
            <person name="Philippe R."/>
            <person name="Pilate G."/>
            <person name="Poliakov A."/>
            <person name="Razumovskaya J."/>
            <person name="Richardson P."/>
            <person name="Rinaldi C."/>
            <person name="Ritland K."/>
            <person name="Rouze P."/>
            <person name="Ryaboy D."/>
            <person name="Schmutz J."/>
            <person name="Schrader J."/>
            <person name="Segerman B."/>
            <person name="Shin H."/>
            <person name="Siddiqui A."/>
            <person name="Sterky F."/>
            <person name="Terry A."/>
            <person name="Tsai C.J."/>
            <person name="Uberbacher E."/>
            <person name="Unneberg P."/>
            <person name="Vahala J."/>
            <person name="Wall K."/>
            <person name="Wessler S."/>
            <person name="Yang G."/>
            <person name="Yin T."/>
            <person name="Douglas C."/>
            <person name="Marra M."/>
            <person name="Sandberg G."/>
            <person name="Van de Peer Y."/>
            <person name="Rokhsar D."/>
        </authorList>
    </citation>
    <scope>NUCLEOTIDE SEQUENCE [LARGE SCALE GENOMIC DNA]</scope>
    <source>
        <strain evidence="2">cv. Nisqually</strain>
    </source>
</reference>
<evidence type="ECO:0000313" key="2">
    <source>
        <dbReference type="Proteomes" id="UP000006729"/>
    </source>
</evidence>
<dbReference type="AlphaFoldDB" id="B9H0Q6"/>
<protein>
    <submittedName>
        <fullName evidence="1">Uncharacterized protein</fullName>
    </submittedName>
</protein>